<accession>A0A415DYG2</accession>
<keyword evidence="5 6" id="KW-0472">Membrane</keyword>
<keyword evidence="2" id="KW-1003">Cell membrane</keyword>
<reference evidence="7 8" key="1">
    <citation type="submission" date="2018-08" db="EMBL/GenBank/DDBJ databases">
        <title>A genome reference for cultivated species of the human gut microbiota.</title>
        <authorList>
            <person name="Zou Y."/>
            <person name="Xue W."/>
            <person name="Luo G."/>
        </authorList>
    </citation>
    <scope>NUCLEOTIDE SEQUENCE [LARGE SCALE GENOMIC DNA]</scope>
    <source>
        <strain evidence="7 8">AM07-24</strain>
    </source>
</reference>
<evidence type="ECO:0000256" key="6">
    <source>
        <dbReference type="SAM" id="Phobius"/>
    </source>
</evidence>
<dbReference type="GO" id="GO:0005886">
    <property type="term" value="C:plasma membrane"/>
    <property type="evidence" value="ECO:0007669"/>
    <property type="project" value="UniProtKB-SubCell"/>
</dbReference>
<name>A0A415DYG2_9FIRM</name>
<sequence>MKYIKQFTIILVVSFIGELLNYLIPLPVPASIYGLVIMLICLLTGVIPLHAVRDTGRFLVEVMPLMFIPGAVGLLESWGVLRPIWAPVLAITVVTTVAVMAATGRITQGIVRMGQKKEGGEAANE</sequence>
<evidence type="ECO:0000256" key="2">
    <source>
        <dbReference type="ARBA" id="ARBA00022475"/>
    </source>
</evidence>
<feature type="transmembrane region" description="Helical" evidence="6">
    <location>
        <begin position="30"/>
        <end position="51"/>
    </location>
</feature>
<evidence type="ECO:0000256" key="1">
    <source>
        <dbReference type="ARBA" id="ARBA00004651"/>
    </source>
</evidence>
<feature type="transmembrane region" description="Helical" evidence="6">
    <location>
        <begin position="58"/>
        <end position="78"/>
    </location>
</feature>
<evidence type="ECO:0000256" key="3">
    <source>
        <dbReference type="ARBA" id="ARBA00022692"/>
    </source>
</evidence>
<organism evidence="7 8">
    <name type="scientific">Emergencia timonensis</name>
    <dbReference type="NCBI Taxonomy" id="1776384"/>
    <lineage>
        <taxon>Bacteria</taxon>
        <taxon>Bacillati</taxon>
        <taxon>Bacillota</taxon>
        <taxon>Clostridia</taxon>
        <taxon>Peptostreptococcales</taxon>
        <taxon>Anaerovoracaceae</taxon>
        <taxon>Emergencia</taxon>
    </lineage>
</organism>
<evidence type="ECO:0000313" key="7">
    <source>
        <dbReference type="EMBL" id="RHJ85888.1"/>
    </source>
</evidence>
<gene>
    <name evidence="7" type="ORF">DW099_13655</name>
</gene>
<dbReference type="STRING" id="1776384.GCA_900086585_02027"/>
<dbReference type="RefSeq" id="WP_118336060.1">
    <property type="nucleotide sequence ID" value="NZ_AP025567.1"/>
</dbReference>
<dbReference type="InterPro" id="IPR005538">
    <property type="entry name" value="LrgA/CidA"/>
</dbReference>
<feature type="transmembrane region" description="Helical" evidence="6">
    <location>
        <begin position="7"/>
        <end position="24"/>
    </location>
</feature>
<dbReference type="PANTHER" id="PTHR33931">
    <property type="entry name" value="HOLIN-LIKE PROTEIN CIDA-RELATED"/>
    <property type="match status" value="1"/>
</dbReference>
<evidence type="ECO:0000313" key="8">
    <source>
        <dbReference type="Proteomes" id="UP000284841"/>
    </source>
</evidence>
<keyword evidence="3 6" id="KW-0812">Transmembrane</keyword>
<dbReference type="Pfam" id="PF03788">
    <property type="entry name" value="LrgA"/>
    <property type="match status" value="1"/>
</dbReference>
<feature type="transmembrane region" description="Helical" evidence="6">
    <location>
        <begin position="84"/>
        <end position="107"/>
    </location>
</feature>
<keyword evidence="4 6" id="KW-1133">Transmembrane helix</keyword>
<dbReference type="Proteomes" id="UP000284841">
    <property type="component" value="Unassembled WGS sequence"/>
</dbReference>
<dbReference type="EMBL" id="QRMS01000004">
    <property type="protein sequence ID" value="RHJ85888.1"/>
    <property type="molecule type" value="Genomic_DNA"/>
</dbReference>
<protein>
    <submittedName>
        <fullName evidence="7">CidA/LrgA family protein</fullName>
    </submittedName>
</protein>
<proteinExistence type="predicted"/>
<dbReference type="OrthoDB" id="3176438at2"/>
<evidence type="ECO:0000256" key="5">
    <source>
        <dbReference type="ARBA" id="ARBA00023136"/>
    </source>
</evidence>
<comment type="caution">
    <text evidence="7">The sequence shown here is derived from an EMBL/GenBank/DDBJ whole genome shotgun (WGS) entry which is preliminary data.</text>
</comment>
<evidence type="ECO:0000256" key="4">
    <source>
        <dbReference type="ARBA" id="ARBA00022989"/>
    </source>
</evidence>
<dbReference type="AlphaFoldDB" id="A0A415DYG2"/>
<dbReference type="PANTHER" id="PTHR33931:SF2">
    <property type="entry name" value="HOLIN-LIKE PROTEIN CIDA"/>
    <property type="match status" value="1"/>
</dbReference>
<comment type="subcellular location">
    <subcellularLocation>
        <location evidence="1">Cell membrane</location>
        <topology evidence="1">Multi-pass membrane protein</topology>
    </subcellularLocation>
</comment>
<keyword evidence="8" id="KW-1185">Reference proteome</keyword>